<reference evidence="3" key="1">
    <citation type="submission" date="2016-10" db="EMBL/GenBank/DDBJ databases">
        <authorList>
            <person name="Varghese N."/>
            <person name="Submissions S."/>
        </authorList>
    </citation>
    <scope>NUCLEOTIDE SEQUENCE [LARGE SCALE GENOMIC DNA]</scope>
    <source>
        <strain evidence="3">IBRC-M10078</strain>
    </source>
</reference>
<keyword evidence="1" id="KW-0812">Transmembrane</keyword>
<protein>
    <submittedName>
        <fullName evidence="2">Uncharacterized membrane protein YesL</fullName>
    </submittedName>
</protein>
<keyword evidence="1" id="KW-1133">Transmembrane helix</keyword>
<dbReference type="Pfam" id="PF04854">
    <property type="entry name" value="DUF624"/>
    <property type="match status" value="1"/>
</dbReference>
<feature type="transmembrane region" description="Helical" evidence="1">
    <location>
        <begin position="148"/>
        <end position="172"/>
    </location>
</feature>
<proteinExistence type="predicted"/>
<dbReference type="Proteomes" id="UP000199159">
    <property type="component" value="Unassembled WGS sequence"/>
</dbReference>
<evidence type="ECO:0000256" key="1">
    <source>
        <dbReference type="SAM" id="Phobius"/>
    </source>
</evidence>
<feature type="transmembrane region" description="Helical" evidence="1">
    <location>
        <begin position="178"/>
        <end position="196"/>
    </location>
</feature>
<dbReference type="AlphaFoldDB" id="A0A1H0X2P5"/>
<dbReference type="STRING" id="930152.SAMN05216565_12418"/>
<dbReference type="OrthoDB" id="2182676at2"/>
<dbReference type="EMBL" id="FNJU01000024">
    <property type="protein sequence ID" value="SDP96995.1"/>
    <property type="molecule type" value="Genomic_DNA"/>
</dbReference>
<sequence length="215" mass="24719">MQNSGGLMNGFYTISLIISRLAYLNLLWMIFTIAGLVVFGLFPATAAMFSVTRKWVMKDTDIPIFKTFWQSYKSEFIKSNLLGLVLVLIGGILFFDLRFFQSANIGIWGILYMPLLAVTFIYALVLLYVFPIFVHFDITIRQILKNAFLMMVLNPLSTIMMILSFISIYFLIMNIPGLIPFFTGSVLAYAMMFFSYRAIEKVQQKKEQDAVEENH</sequence>
<keyword evidence="1" id="KW-0472">Membrane</keyword>
<gene>
    <name evidence="2" type="ORF">SAMN05216565_12418</name>
</gene>
<evidence type="ECO:0000313" key="2">
    <source>
        <dbReference type="EMBL" id="SDP96995.1"/>
    </source>
</evidence>
<name>A0A1H0X2P5_9BACI</name>
<evidence type="ECO:0000313" key="3">
    <source>
        <dbReference type="Proteomes" id="UP000199159"/>
    </source>
</evidence>
<keyword evidence="3" id="KW-1185">Reference proteome</keyword>
<dbReference type="RefSeq" id="WP_090859867.1">
    <property type="nucleotide sequence ID" value="NZ_FNJU01000024.1"/>
</dbReference>
<feature type="transmembrane region" description="Helical" evidence="1">
    <location>
        <begin position="112"/>
        <end position="136"/>
    </location>
</feature>
<dbReference type="InterPro" id="IPR006938">
    <property type="entry name" value="DUF624"/>
</dbReference>
<feature type="transmembrane region" description="Helical" evidence="1">
    <location>
        <begin position="81"/>
        <end position="100"/>
    </location>
</feature>
<organism evidence="2 3">
    <name type="scientific">Litchfieldia salsa</name>
    <dbReference type="NCBI Taxonomy" id="930152"/>
    <lineage>
        <taxon>Bacteria</taxon>
        <taxon>Bacillati</taxon>
        <taxon>Bacillota</taxon>
        <taxon>Bacilli</taxon>
        <taxon>Bacillales</taxon>
        <taxon>Bacillaceae</taxon>
        <taxon>Litchfieldia</taxon>
    </lineage>
</organism>
<accession>A0A1H0X2P5</accession>
<feature type="transmembrane region" description="Helical" evidence="1">
    <location>
        <begin position="26"/>
        <end position="49"/>
    </location>
</feature>